<feature type="domain" description="Fungal lipase-type" evidence="2">
    <location>
        <begin position="352"/>
        <end position="446"/>
    </location>
</feature>
<feature type="chain" id="PRO_5047476307" description="Fungal lipase-type domain-containing protein" evidence="1">
    <location>
        <begin position="22"/>
        <end position="466"/>
    </location>
</feature>
<dbReference type="SUPFAM" id="SSF53474">
    <property type="entry name" value="alpha/beta-Hydrolases"/>
    <property type="match status" value="1"/>
</dbReference>
<reference evidence="3 4" key="1">
    <citation type="submission" date="2024-02" db="EMBL/GenBank/DDBJ databases">
        <authorList>
            <person name="Chen Y."/>
            <person name="Shah S."/>
            <person name="Dougan E. K."/>
            <person name="Thang M."/>
            <person name="Chan C."/>
        </authorList>
    </citation>
    <scope>NUCLEOTIDE SEQUENCE [LARGE SCALE GENOMIC DNA]</scope>
</reference>
<dbReference type="EMBL" id="CAXAMN010002712">
    <property type="protein sequence ID" value="CAK9000918.1"/>
    <property type="molecule type" value="Genomic_DNA"/>
</dbReference>
<keyword evidence="1" id="KW-0732">Signal</keyword>
<organism evidence="3 4">
    <name type="scientific">Durusdinium trenchii</name>
    <dbReference type="NCBI Taxonomy" id="1381693"/>
    <lineage>
        <taxon>Eukaryota</taxon>
        <taxon>Sar</taxon>
        <taxon>Alveolata</taxon>
        <taxon>Dinophyceae</taxon>
        <taxon>Suessiales</taxon>
        <taxon>Symbiodiniaceae</taxon>
        <taxon>Durusdinium</taxon>
    </lineage>
</organism>
<accession>A0ABP0IE97</accession>
<dbReference type="Proteomes" id="UP001642484">
    <property type="component" value="Unassembled WGS sequence"/>
</dbReference>
<protein>
    <recommendedName>
        <fullName evidence="2">Fungal lipase-type domain-containing protein</fullName>
    </recommendedName>
</protein>
<evidence type="ECO:0000313" key="3">
    <source>
        <dbReference type="EMBL" id="CAK9000918.1"/>
    </source>
</evidence>
<evidence type="ECO:0000313" key="4">
    <source>
        <dbReference type="Proteomes" id="UP001642484"/>
    </source>
</evidence>
<proteinExistence type="predicted"/>
<keyword evidence="4" id="KW-1185">Reference proteome</keyword>
<dbReference type="Pfam" id="PF01764">
    <property type="entry name" value="Lipase_3"/>
    <property type="match status" value="1"/>
</dbReference>
<dbReference type="InterPro" id="IPR029058">
    <property type="entry name" value="AB_hydrolase_fold"/>
</dbReference>
<dbReference type="InterPro" id="IPR002921">
    <property type="entry name" value="Fungal_lipase-type"/>
</dbReference>
<dbReference type="Gene3D" id="3.40.50.1820">
    <property type="entry name" value="alpha/beta hydrolase"/>
    <property type="match status" value="1"/>
</dbReference>
<evidence type="ECO:0000259" key="2">
    <source>
        <dbReference type="Pfam" id="PF01764"/>
    </source>
</evidence>
<feature type="signal peptide" evidence="1">
    <location>
        <begin position="1"/>
        <end position="21"/>
    </location>
</feature>
<name>A0ABP0IE97_9DINO</name>
<gene>
    <name evidence="3" type="ORF">CCMP2556_LOCUS6259</name>
</gene>
<evidence type="ECO:0000256" key="1">
    <source>
        <dbReference type="SAM" id="SignalP"/>
    </source>
</evidence>
<sequence length="466" mass="51593">MLRVWRYFLLAIVSAINSCQPDPEQETHDAAILLQSAMTQNDTINTTDGFVFEVAAISAMIAAAVKLAGTVHSSHSSSWNMAMNDPNFWSWGEHARADFERLLPATVELQRHVGMFTIGSPGPFRPAPRNLQSADGCFRGIRLAAEEAWALGFTPIRRRDPVPAVAGLMKYEHPPMDVMLLNTGTKGDIEMTEMQPCGHWDWRTTVPAYAGVSGSYLHITKHYARGLENLKNWAHESERCVDGWHRPSDCATQCVDGWTGDYCYTAAGKSSKCTKCRDSPVRLNTANRWQALGKIAIDVSYLDASSPHDRQAVSQRLPHGYHVEGYAHAKSYTTLVASQSSWLLKNQEGNCVVTFAGTDSWEDWFQDAQVNPTAFCGFLDEKDKEGLQNGHTFTFWGFKYHLLRMVESPEFQTNIRSKLQHCTSVDAVGHSLGGAMAILFSMCIHNAPKPGQAGYADYAAMGFASG</sequence>
<comment type="caution">
    <text evidence="3">The sequence shown here is derived from an EMBL/GenBank/DDBJ whole genome shotgun (WGS) entry which is preliminary data.</text>
</comment>